<protein>
    <submittedName>
        <fullName evidence="1">GTP cyclohydrolase</fullName>
    </submittedName>
</protein>
<dbReference type="GO" id="GO:0016787">
    <property type="term" value="F:hydrolase activity"/>
    <property type="evidence" value="ECO:0007669"/>
    <property type="project" value="UniProtKB-KW"/>
</dbReference>
<organism evidence="1 2">
    <name type="scientific">Flavobacterium agri</name>
    <dbReference type="NCBI Taxonomy" id="2743471"/>
    <lineage>
        <taxon>Bacteria</taxon>
        <taxon>Pseudomonadati</taxon>
        <taxon>Bacteroidota</taxon>
        <taxon>Flavobacteriia</taxon>
        <taxon>Flavobacteriales</taxon>
        <taxon>Flavobacteriaceae</taxon>
        <taxon>Flavobacterium</taxon>
    </lineage>
</organism>
<dbReference type="EMBL" id="JACBJI010000001">
    <property type="protein sequence ID" value="NYA69330.1"/>
    <property type="molecule type" value="Genomic_DNA"/>
</dbReference>
<gene>
    <name evidence="1" type="ORF">HZF10_00245</name>
</gene>
<keyword evidence="1" id="KW-0378">Hydrolase</keyword>
<keyword evidence="2" id="KW-1185">Reference proteome</keyword>
<evidence type="ECO:0000313" key="2">
    <source>
        <dbReference type="Proteomes" id="UP000535020"/>
    </source>
</evidence>
<dbReference type="CDD" id="cd04301">
    <property type="entry name" value="NAT_SF"/>
    <property type="match status" value="1"/>
</dbReference>
<dbReference type="PANTHER" id="PTHR41368:SF1">
    <property type="entry name" value="PROTEIN YGHO"/>
    <property type="match status" value="1"/>
</dbReference>
<dbReference type="Gene3D" id="3.40.630.30">
    <property type="match status" value="1"/>
</dbReference>
<dbReference type="SUPFAM" id="SSF55729">
    <property type="entry name" value="Acyl-CoA N-acyltransferases (Nat)"/>
    <property type="match status" value="1"/>
</dbReference>
<dbReference type="AlphaFoldDB" id="A0A7Y9C3Y1"/>
<evidence type="ECO:0000313" key="1">
    <source>
        <dbReference type="EMBL" id="NYA69330.1"/>
    </source>
</evidence>
<accession>A0A7Y9C3Y1</accession>
<proteinExistence type="predicted"/>
<dbReference type="RefSeq" id="WP_176004153.1">
    <property type="nucleotide sequence ID" value="NZ_JABWMI010000001.1"/>
</dbReference>
<dbReference type="InterPro" id="IPR016181">
    <property type="entry name" value="Acyl_CoA_acyltransferase"/>
</dbReference>
<name>A0A7Y9C3Y1_9FLAO</name>
<reference evidence="1 2" key="1">
    <citation type="submission" date="2020-07" db="EMBL/GenBank/DDBJ databases">
        <authorList>
            <person name="Sun Q."/>
        </authorList>
    </citation>
    <scope>NUCLEOTIDE SEQUENCE [LARGE SCALE GENOMIC DNA]</scope>
    <source>
        <strain evidence="1 2">MAH-1</strain>
    </source>
</reference>
<dbReference type="PANTHER" id="PTHR41368">
    <property type="entry name" value="PROTEIN YGHO"/>
    <property type="match status" value="1"/>
</dbReference>
<dbReference type="InterPro" id="IPR039968">
    <property type="entry name" value="BcerS-like"/>
</dbReference>
<sequence>MITIQEKKTKQELTEFVKFPFSIYKNNPYWVPPLIAEELMSFDKDVNPVFEYAEAYFYMAYKNGKAVGRVAAIVNWSEVNDLNKKKVRFGWFDVIDDIEVTKALLEKVEELGKKHNLDNIEGPMGFSNLDKVGALIMGFDEMSTMITWYNHEYYIEHFKQLGFVKEKEFVESRFVFPNEEQVAPYLKADPLIRKRYNLKVYNPKTIAEVMPFIDPMFDLFNDSYAKLTSFVGISDRQKKFFKDKYIDMVNPDFLKFIEDENGKLIAFSICMPSLSKALKDSDGSLWPFGWLRLLWAKKHTDEVLFYLIGVDPDWQNKGLTAVIMAEYFRSFKANGIKYCVRTPELEENHAIHNLWKFFNSPVTKRRATFIKNL</sequence>
<comment type="caution">
    <text evidence="1">The sequence shown here is derived from an EMBL/GenBank/DDBJ whole genome shotgun (WGS) entry which is preliminary data.</text>
</comment>
<dbReference type="Proteomes" id="UP000535020">
    <property type="component" value="Unassembled WGS sequence"/>
</dbReference>